<dbReference type="PROSITE" id="PS00497">
    <property type="entry name" value="TYROSINASE_1"/>
    <property type="match status" value="1"/>
</dbReference>
<protein>
    <submittedName>
        <fullName evidence="4">Tyrosinase ustQ</fullName>
    </submittedName>
</protein>
<dbReference type="AlphaFoldDB" id="A0AAD9Q6J9"/>
<reference evidence="4" key="1">
    <citation type="journal article" date="2023" name="G3 (Bethesda)">
        <title>Whole genome assembly and annotation of the endangered Caribbean coral Acropora cervicornis.</title>
        <authorList>
            <person name="Selwyn J.D."/>
            <person name="Vollmer S.V."/>
        </authorList>
    </citation>
    <scope>NUCLEOTIDE SEQUENCE</scope>
    <source>
        <strain evidence="4">K2</strain>
    </source>
</reference>
<dbReference type="Gene3D" id="1.10.1280.10">
    <property type="entry name" value="Di-copper center containing domain from catechol oxidase"/>
    <property type="match status" value="2"/>
</dbReference>
<dbReference type="InterPro" id="IPR002227">
    <property type="entry name" value="Tyrosinase_Cu-bd"/>
</dbReference>
<accession>A0AAD9Q6J9</accession>
<proteinExistence type="predicted"/>
<evidence type="ECO:0000256" key="2">
    <source>
        <dbReference type="ARBA" id="ARBA00023008"/>
    </source>
</evidence>
<evidence type="ECO:0000313" key="5">
    <source>
        <dbReference type="Proteomes" id="UP001249851"/>
    </source>
</evidence>
<dbReference type="PANTHER" id="PTHR11474">
    <property type="entry name" value="TYROSINASE FAMILY MEMBER"/>
    <property type="match status" value="1"/>
</dbReference>
<keyword evidence="2" id="KW-0186">Copper</keyword>
<dbReference type="Proteomes" id="UP001249851">
    <property type="component" value="Unassembled WGS sequence"/>
</dbReference>
<dbReference type="InterPro" id="IPR008922">
    <property type="entry name" value="Di-copper_centre_dom_sf"/>
</dbReference>
<keyword evidence="5" id="KW-1185">Reference proteome</keyword>
<name>A0AAD9Q6J9_ACRCE</name>
<evidence type="ECO:0000259" key="3">
    <source>
        <dbReference type="PROSITE" id="PS00497"/>
    </source>
</evidence>
<feature type="domain" description="Tyrosinase copper-binding" evidence="3">
    <location>
        <begin position="81"/>
        <end position="98"/>
    </location>
</feature>
<dbReference type="GO" id="GO:0016491">
    <property type="term" value="F:oxidoreductase activity"/>
    <property type="evidence" value="ECO:0007669"/>
    <property type="project" value="InterPro"/>
</dbReference>
<reference evidence="4" key="2">
    <citation type="journal article" date="2023" name="Science">
        <title>Genomic signatures of disease resistance in endangered staghorn corals.</title>
        <authorList>
            <person name="Vollmer S.V."/>
            <person name="Selwyn J.D."/>
            <person name="Despard B.A."/>
            <person name="Roesel C.L."/>
        </authorList>
    </citation>
    <scope>NUCLEOTIDE SEQUENCE</scope>
    <source>
        <strain evidence="4">K2</strain>
    </source>
</reference>
<sequence length="287" mass="32447">MACPGCVEGSRVVGRCSQLCTCISGRPINCARVRREFTAMTTADRVRYIRAVLQASTDPKYKQDYDKLITLHKSAFQSGIHERDQFLPWHRWFVLQYENILRRISCHITVPFWDWSMVSENPWRNGPTDLWYSGISGFGGNGGERETRCVPLLLVGHMCSFDSAVAPEFALHHAFVDKLWMDWQLKSTQHLRAHFSQNAADLSGTGGRLVGDVIDNSRLPGGVRVEYENPHLPHSKVRRSTSRQLLSVLSEKAIKLFNVSKAEVEKAKKLGQRLLLLSTDQGKVLAP</sequence>
<evidence type="ECO:0000313" key="4">
    <source>
        <dbReference type="EMBL" id="KAK2555683.1"/>
    </source>
</evidence>
<dbReference type="GO" id="GO:0046872">
    <property type="term" value="F:metal ion binding"/>
    <property type="evidence" value="ECO:0007669"/>
    <property type="project" value="UniProtKB-KW"/>
</dbReference>
<dbReference type="InterPro" id="IPR050316">
    <property type="entry name" value="Tyrosinase/Hemocyanin"/>
</dbReference>
<organism evidence="4 5">
    <name type="scientific">Acropora cervicornis</name>
    <name type="common">Staghorn coral</name>
    <dbReference type="NCBI Taxonomy" id="6130"/>
    <lineage>
        <taxon>Eukaryota</taxon>
        <taxon>Metazoa</taxon>
        <taxon>Cnidaria</taxon>
        <taxon>Anthozoa</taxon>
        <taxon>Hexacorallia</taxon>
        <taxon>Scleractinia</taxon>
        <taxon>Astrocoeniina</taxon>
        <taxon>Acroporidae</taxon>
        <taxon>Acropora</taxon>
    </lineage>
</organism>
<comment type="caution">
    <text evidence="4">The sequence shown here is derived from an EMBL/GenBank/DDBJ whole genome shotgun (WGS) entry which is preliminary data.</text>
</comment>
<dbReference type="Pfam" id="PF00264">
    <property type="entry name" value="Tyrosinase"/>
    <property type="match status" value="2"/>
</dbReference>
<evidence type="ECO:0000256" key="1">
    <source>
        <dbReference type="ARBA" id="ARBA00022723"/>
    </source>
</evidence>
<dbReference type="SUPFAM" id="SSF48056">
    <property type="entry name" value="Di-copper centre-containing domain"/>
    <property type="match status" value="1"/>
</dbReference>
<dbReference type="EMBL" id="JARQWQ010000061">
    <property type="protein sequence ID" value="KAK2555683.1"/>
    <property type="molecule type" value="Genomic_DNA"/>
</dbReference>
<keyword evidence="1" id="KW-0479">Metal-binding</keyword>
<dbReference type="PANTHER" id="PTHR11474:SF126">
    <property type="entry name" value="TYROSINASE-LIKE PROTEIN TYR-1-RELATED"/>
    <property type="match status" value="1"/>
</dbReference>
<gene>
    <name evidence="4" type="ORF">P5673_022713</name>
</gene>